<evidence type="ECO:0000256" key="4">
    <source>
        <dbReference type="ARBA" id="ARBA00022801"/>
    </source>
</evidence>
<evidence type="ECO:0000256" key="1">
    <source>
        <dbReference type="ARBA" id="ARBA00007261"/>
    </source>
</evidence>
<evidence type="ECO:0000256" key="5">
    <source>
        <dbReference type="ARBA" id="ARBA00022833"/>
    </source>
</evidence>
<keyword evidence="10" id="KW-1185">Reference proteome</keyword>
<dbReference type="Proteomes" id="UP001412067">
    <property type="component" value="Unassembled WGS sequence"/>
</dbReference>
<organism evidence="9 10">
    <name type="scientific">Platanthera guangdongensis</name>
    <dbReference type="NCBI Taxonomy" id="2320717"/>
    <lineage>
        <taxon>Eukaryota</taxon>
        <taxon>Viridiplantae</taxon>
        <taxon>Streptophyta</taxon>
        <taxon>Embryophyta</taxon>
        <taxon>Tracheophyta</taxon>
        <taxon>Spermatophyta</taxon>
        <taxon>Magnoliopsida</taxon>
        <taxon>Liliopsida</taxon>
        <taxon>Asparagales</taxon>
        <taxon>Orchidaceae</taxon>
        <taxon>Orchidoideae</taxon>
        <taxon>Orchideae</taxon>
        <taxon>Orchidinae</taxon>
        <taxon>Platanthera</taxon>
    </lineage>
</organism>
<feature type="region of interest" description="Disordered" evidence="7">
    <location>
        <begin position="158"/>
        <end position="219"/>
    </location>
</feature>
<comment type="similarity">
    <text evidence="1">Belongs to the peptidase M16 family.</text>
</comment>
<dbReference type="PANTHER" id="PTHR43690:SF18">
    <property type="entry name" value="INSULIN-DEGRADING ENZYME-RELATED"/>
    <property type="match status" value="1"/>
</dbReference>
<evidence type="ECO:0000256" key="3">
    <source>
        <dbReference type="ARBA" id="ARBA00022723"/>
    </source>
</evidence>
<evidence type="ECO:0000256" key="7">
    <source>
        <dbReference type="SAM" id="MobiDB-lite"/>
    </source>
</evidence>
<keyword evidence="6" id="KW-0482">Metalloprotease</keyword>
<dbReference type="EMBL" id="JBBWWR010000014">
    <property type="protein sequence ID" value="KAK8953721.1"/>
    <property type="molecule type" value="Genomic_DNA"/>
</dbReference>
<dbReference type="Gene3D" id="3.30.830.10">
    <property type="entry name" value="Metalloenzyme, LuxS/M16 peptidase-like"/>
    <property type="match status" value="1"/>
</dbReference>
<evidence type="ECO:0000256" key="6">
    <source>
        <dbReference type="ARBA" id="ARBA00023049"/>
    </source>
</evidence>
<dbReference type="Pfam" id="PF00675">
    <property type="entry name" value="Peptidase_M16"/>
    <property type="match status" value="1"/>
</dbReference>
<gene>
    <name evidence="9" type="primary">PXM16</name>
    <name evidence="9" type="ORF">KSP40_PGU001269</name>
</gene>
<keyword evidence="2" id="KW-0645">Protease</keyword>
<accession>A0ABR2LZS3</accession>
<proteinExistence type="inferred from homology"/>
<feature type="compositionally biased region" description="Low complexity" evidence="7">
    <location>
        <begin position="187"/>
        <end position="204"/>
    </location>
</feature>
<evidence type="ECO:0000256" key="2">
    <source>
        <dbReference type="ARBA" id="ARBA00022670"/>
    </source>
</evidence>
<dbReference type="InterPro" id="IPR050626">
    <property type="entry name" value="Peptidase_M16"/>
</dbReference>
<keyword evidence="3" id="KW-0479">Metal-binding</keyword>
<sequence length="219" mass="23379">MAVGMGDSEIFKSRIDNRQYRRIVLPNSLEALLISDPDTEKSAASMDVSVGSFAEPDGLEGLAHYLEHPCKILDKGVLEFFQNAKLRHEDTVINNKVLPDVEITVPEAENILTEVAKIAQTAAEEIVPDEAEISAAAEDDLNVDDSEINADEEMIVDDESKAVDNANDGSEPVSVDNMIVPLPDITPASASEGEVGEGSPEPTRAGGGEAGSRSSRMVC</sequence>
<evidence type="ECO:0000313" key="9">
    <source>
        <dbReference type="EMBL" id="KAK8953721.1"/>
    </source>
</evidence>
<dbReference type="PANTHER" id="PTHR43690">
    <property type="entry name" value="NARDILYSIN"/>
    <property type="match status" value="1"/>
</dbReference>
<dbReference type="SUPFAM" id="SSF63411">
    <property type="entry name" value="LuxS/MPP-like metallohydrolase"/>
    <property type="match status" value="1"/>
</dbReference>
<comment type="caution">
    <text evidence="9">The sequence shown here is derived from an EMBL/GenBank/DDBJ whole genome shotgun (WGS) entry which is preliminary data.</text>
</comment>
<dbReference type="InterPro" id="IPR011765">
    <property type="entry name" value="Pept_M16_N"/>
</dbReference>
<evidence type="ECO:0000313" key="10">
    <source>
        <dbReference type="Proteomes" id="UP001412067"/>
    </source>
</evidence>
<feature type="domain" description="Peptidase M16 N-terminal" evidence="8">
    <location>
        <begin position="32"/>
        <end position="68"/>
    </location>
</feature>
<evidence type="ECO:0000259" key="8">
    <source>
        <dbReference type="Pfam" id="PF00675"/>
    </source>
</evidence>
<keyword evidence="4" id="KW-0378">Hydrolase</keyword>
<keyword evidence="5" id="KW-0862">Zinc</keyword>
<name>A0ABR2LZS3_9ASPA</name>
<reference evidence="9 10" key="1">
    <citation type="journal article" date="2022" name="Nat. Plants">
        <title>Genomes of leafy and leafless Platanthera orchids illuminate the evolution of mycoheterotrophy.</title>
        <authorList>
            <person name="Li M.H."/>
            <person name="Liu K.W."/>
            <person name="Li Z."/>
            <person name="Lu H.C."/>
            <person name="Ye Q.L."/>
            <person name="Zhang D."/>
            <person name="Wang J.Y."/>
            <person name="Li Y.F."/>
            <person name="Zhong Z.M."/>
            <person name="Liu X."/>
            <person name="Yu X."/>
            <person name="Liu D.K."/>
            <person name="Tu X.D."/>
            <person name="Liu B."/>
            <person name="Hao Y."/>
            <person name="Liao X.Y."/>
            <person name="Jiang Y.T."/>
            <person name="Sun W.H."/>
            <person name="Chen J."/>
            <person name="Chen Y.Q."/>
            <person name="Ai Y."/>
            <person name="Zhai J.W."/>
            <person name="Wu S.S."/>
            <person name="Zhou Z."/>
            <person name="Hsiao Y.Y."/>
            <person name="Wu W.L."/>
            <person name="Chen Y.Y."/>
            <person name="Lin Y.F."/>
            <person name="Hsu J.L."/>
            <person name="Li C.Y."/>
            <person name="Wang Z.W."/>
            <person name="Zhao X."/>
            <person name="Zhong W.Y."/>
            <person name="Ma X.K."/>
            <person name="Ma L."/>
            <person name="Huang J."/>
            <person name="Chen G.Z."/>
            <person name="Huang M.Z."/>
            <person name="Huang L."/>
            <person name="Peng D.H."/>
            <person name="Luo Y.B."/>
            <person name="Zou S.Q."/>
            <person name="Chen S.P."/>
            <person name="Lan S."/>
            <person name="Tsai W.C."/>
            <person name="Van de Peer Y."/>
            <person name="Liu Z.J."/>
        </authorList>
    </citation>
    <scope>NUCLEOTIDE SEQUENCE [LARGE SCALE GENOMIC DNA]</scope>
    <source>
        <strain evidence="9">Lor288</strain>
    </source>
</reference>
<dbReference type="InterPro" id="IPR011249">
    <property type="entry name" value="Metalloenz_LuxS/M16"/>
</dbReference>
<protein>
    <submittedName>
        <fullName evidence="9">Zinc-metallopeptidase, peroxisomal</fullName>
    </submittedName>
</protein>